<keyword evidence="2" id="KW-1185">Reference proteome</keyword>
<dbReference type="InParanoid" id="F6I2T0"/>
<dbReference type="AlphaFoldDB" id="F6I2T0"/>
<protein>
    <submittedName>
        <fullName evidence="1">Uncharacterized protein</fullName>
    </submittedName>
</protein>
<dbReference type="HOGENOM" id="CLU_3036294_0_0_1"/>
<dbReference type="PaxDb" id="29760-VIT_16s0013g01660.t01"/>
<dbReference type="Proteomes" id="UP000009183">
    <property type="component" value="Chromosome 16"/>
</dbReference>
<organism evidence="1 2">
    <name type="scientific">Vitis vinifera</name>
    <name type="common">Grape</name>
    <dbReference type="NCBI Taxonomy" id="29760"/>
    <lineage>
        <taxon>Eukaryota</taxon>
        <taxon>Viridiplantae</taxon>
        <taxon>Streptophyta</taxon>
        <taxon>Embryophyta</taxon>
        <taxon>Tracheophyta</taxon>
        <taxon>Spermatophyta</taxon>
        <taxon>Magnoliopsida</taxon>
        <taxon>eudicotyledons</taxon>
        <taxon>Gunneridae</taxon>
        <taxon>Pentapetalae</taxon>
        <taxon>rosids</taxon>
        <taxon>Vitales</taxon>
        <taxon>Vitaceae</taxon>
        <taxon>Viteae</taxon>
        <taxon>Vitis</taxon>
    </lineage>
</organism>
<sequence length="55" mass="6154">MEPTKIKVMGVSDEGSSVVNQMIGCPKAIDNDLRCKEVPTSCSRIRPRTVLMIYR</sequence>
<dbReference type="EMBL" id="FN596738">
    <property type="protein sequence ID" value="CCB61247.1"/>
    <property type="molecule type" value="Genomic_DNA"/>
</dbReference>
<evidence type="ECO:0000313" key="1">
    <source>
        <dbReference type="EMBL" id="CCB61247.1"/>
    </source>
</evidence>
<gene>
    <name evidence="1" type="ordered locus">VIT_16s0013g01660</name>
</gene>
<proteinExistence type="predicted"/>
<reference evidence="2" key="1">
    <citation type="journal article" date="2007" name="Nature">
        <title>The grapevine genome sequence suggests ancestral hexaploidization in major angiosperm phyla.</title>
        <authorList>
            <consortium name="The French-Italian Public Consortium for Grapevine Genome Characterization."/>
            <person name="Jaillon O."/>
            <person name="Aury J.-M."/>
            <person name="Noel B."/>
            <person name="Policriti A."/>
            <person name="Clepet C."/>
            <person name="Casagrande A."/>
            <person name="Choisne N."/>
            <person name="Aubourg S."/>
            <person name="Vitulo N."/>
            <person name="Jubin C."/>
            <person name="Vezzi A."/>
            <person name="Legeai F."/>
            <person name="Hugueney P."/>
            <person name="Dasilva C."/>
            <person name="Horner D."/>
            <person name="Mica E."/>
            <person name="Jublot D."/>
            <person name="Poulain J."/>
            <person name="Bruyere C."/>
            <person name="Billault A."/>
            <person name="Segurens B."/>
            <person name="Gouyvenoux M."/>
            <person name="Ugarte E."/>
            <person name="Cattonaro F."/>
            <person name="Anthouard V."/>
            <person name="Vico V."/>
            <person name="Del Fabbro C."/>
            <person name="Alaux M."/>
            <person name="Di Gaspero G."/>
            <person name="Dumas V."/>
            <person name="Felice N."/>
            <person name="Paillard S."/>
            <person name="Juman I."/>
            <person name="Moroldo M."/>
            <person name="Scalabrin S."/>
            <person name="Canaguier A."/>
            <person name="Le Clainche I."/>
            <person name="Malacrida G."/>
            <person name="Durand E."/>
            <person name="Pesole G."/>
            <person name="Laucou V."/>
            <person name="Chatelet P."/>
            <person name="Merdinoglu D."/>
            <person name="Delledonne M."/>
            <person name="Pezzotti M."/>
            <person name="Lecharny A."/>
            <person name="Scarpelli C."/>
            <person name="Artiguenave F."/>
            <person name="Pe M.E."/>
            <person name="Valle G."/>
            <person name="Morgante M."/>
            <person name="Caboche M."/>
            <person name="Adam-Blondon A.-F."/>
            <person name="Weissenbach J."/>
            <person name="Quetier F."/>
            <person name="Wincker P."/>
        </authorList>
    </citation>
    <scope>NUCLEOTIDE SEQUENCE [LARGE SCALE GENOMIC DNA]</scope>
    <source>
        <strain evidence="2">cv. Pinot noir / PN40024</strain>
    </source>
</reference>
<evidence type="ECO:0000313" key="2">
    <source>
        <dbReference type="Proteomes" id="UP000009183"/>
    </source>
</evidence>
<accession>F6I2T0</accession>
<name>F6I2T0_VITVI</name>